<dbReference type="OrthoDB" id="163284at2"/>
<evidence type="ECO:0000313" key="1">
    <source>
        <dbReference type="EMBL" id="GCE09254.1"/>
    </source>
</evidence>
<evidence type="ECO:0000313" key="2">
    <source>
        <dbReference type="Proteomes" id="UP000287224"/>
    </source>
</evidence>
<accession>A0A401ZR49</accession>
<dbReference type="EMBL" id="BIFQ01000002">
    <property type="protein sequence ID" value="GCE09254.1"/>
    <property type="molecule type" value="Genomic_DNA"/>
</dbReference>
<organism evidence="1 2">
    <name type="scientific">Dictyobacter aurantiacus</name>
    <dbReference type="NCBI Taxonomy" id="1936993"/>
    <lineage>
        <taxon>Bacteria</taxon>
        <taxon>Bacillati</taxon>
        <taxon>Chloroflexota</taxon>
        <taxon>Ktedonobacteria</taxon>
        <taxon>Ktedonobacterales</taxon>
        <taxon>Dictyobacteraceae</taxon>
        <taxon>Dictyobacter</taxon>
    </lineage>
</organism>
<dbReference type="Proteomes" id="UP000287224">
    <property type="component" value="Unassembled WGS sequence"/>
</dbReference>
<protein>
    <submittedName>
        <fullName evidence="1">Uncharacterized protein</fullName>
    </submittedName>
</protein>
<dbReference type="AlphaFoldDB" id="A0A401ZR49"/>
<name>A0A401ZR49_9CHLR</name>
<gene>
    <name evidence="1" type="ORF">KDAU_65830</name>
</gene>
<proteinExistence type="predicted"/>
<comment type="caution">
    <text evidence="1">The sequence shown here is derived from an EMBL/GenBank/DDBJ whole genome shotgun (WGS) entry which is preliminary data.</text>
</comment>
<reference evidence="2" key="1">
    <citation type="submission" date="2018-12" db="EMBL/GenBank/DDBJ databases">
        <title>Tengunoibacter tsumagoiensis gen. nov., sp. nov., Dictyobacter kobayashii sp. nov., D. alpinus sp. nov., and D. joshuensis sp. nov. and description of Dictyobacteraceae fam. nov. within the order Ktedonobacterales isolated from Tengu-no-mugimeshi.</title>
        <authorList>
            <person name="Wang C.M."/>
            <person name="Zheng Y."/>
            <person name="Sakai Y."/>
            <person name="Toyoda A."/>
            <person name="Minakuchi Y."/>
            <person name="Abe K."/>
            <person name="Yokota A."/>
            <person name="Yabe S."/>
        </authorList>
    </citation>
    <scope>NUCLEOTIDE SEQUENCE [LARGE SCALE GENOMIC DNA]</scope>
    <source>
        <strain evidence="2">S-27</strain>
    </source>
</reference>
<sequence length="157" mass="17963">MEERKKKPTLEQIRTLHFFDIPTLATLAGLETRTVYHALLRQPVFQRDAEKIVAALARHIGLELSLEQVDIVVWEEYQVLWTIRASSNAPGEEGSTDAYHFVYARDQQHARTLARKWLEQVPHLSHHSYTACPNGFQIGCISIPGYIQKEGCLLPIE</sequence>
<keyword evidence="2" id="KW-1185">Reference proteome</keyword>